<dbReference type="RefSeq" id="WP_092117643.1">
    <property type="nucleotide sequence ID" value="NZ_FMXO01000004.1"/>
</dbReference>
<gene>
    <name evidence="5" type="ORF">SAMN05660653_00877</name>
</gene>
<dbReference type="PROSITE" id="PS00636">
    <property type="entry name" value="DNAJ_1"/>
    <property type="match status" value="1"/>
</dbReference>
<dbReference type="CDD" id="cd06257">
    <property type="entry name" value="DnaJ"/>
    <property type="match status" value="1"/>
</dbReference>
<evidence type="ECO:0000313" key="6">
    <source>
        <dbReference type="Proteomes" id="UP000198771"/>
    </source>
</evidence>
<dbReference type="GO" id="GO:0005737">
    <property type="term" value="C:cytoplasm"/>
    <property type="evidence" value="ECO:0007669"/>
    <property type="project" value="TreeGrafter"/>
</dbReference>
<dbReference type="Gene3D" id="1.10.287.110">
    <property type="entry name" value="DnaJ domain"/>
    <property type="match status" value="1"/>
</dbReference>
<keyword evidence="3" id="KW-0143">Chaperone</keyword>
<dbReference type="OrthoDB" id="9779889at2"/>
<keyword evidence="2 5" id="KW-0238">DNA-binding</keyword>
<reference evidence="5 6" key="1">
    <citation type="submission" date="2016-10" db="EMBL/GenBank/DDBJ databases">
        <authorList>
            <person name="de Groot N.N."/>
        </authorList>
    </citation>
    <scope>NUCLEOTIDE SEQUENCE [LARGE SCALE GENOMIC DNA]</scope>
    <source>
        <strain evidence="5 6">ASO4-2</strain>
    </source>
</reference>
<dbReference type="SUPFAM" id="SSF49493">
    <property type="entry name" value="HSP40/DnaJ peptide-binding domain"/>
    <property type="match status" value="2"/>
</dbReference>
<dbReference type="Proteomes" id="UP000198771">
    <property type="component" value="Unassembled WGS sequence"/>
</dbReference>
<name>A0A1G6BC42_9BACT</name>
<dbReference type="SUPFAM" id="SSF46565">
    <property type="entry name" value="Chaperone J-domain"/>
    <property type="match status" value="1"/>
</dbReference>
<dbReference type="PROSITE" id="PS50076">
    <property type="entry name" value="DNAJ_2"/>
    <property type="match status" value="1"/>
</dbReference>
<evidence type="ECO:0000256" key="1">
    <source>
        <dbReference type="ARBA" id="ARBA00022490"/>
    </source>
</evidence>
<sequence>MSVSFKDYYQLLDVSKTASQDELSKAFKKMARKYHPDLNPDNAEAEKKFKEINEAYEVLKDPEKRKLYDSLGPNWQHGQNFQPPPGFDQRGFRSRSAGGPQFEAGGFGGFSDFFETMFGGQFRGQQGYEGDPFGSGGFGPRQTKGRDVEVGMELPLEDAYSGGTKTISFQEQVVGPDGMPRMETKSLQVNIPAGIKNGSRIRLAGQGSPGLRGGPSGDLYLKIHIAPHPLFKLEGNSIVYDLMLAPWEAALGSKVRIPTLSGAVDMNIPAGSGSGKKLRLRGKGLGKGADQGDQLIRVMITVPPTPSDQERALWEQLAQVSDFQPREHS</sequence>
<keyword evidence="6" id="KW-1185">Reference proteome</keyword>
<dbReference type="STRING" id="617002.SAMN05660653_00877"/>
<accession>A0A1G6BC42</accession>
<dbReference type="Gene3D" id="2.60.260.20">
    <property type="entry name" value="Urease metallochaperone UreE, N-terminal domain"/>
    <property type="match status" value="2"/>
</dbReference>
<dbReference type="AlphaFoldDB" id="A0A1G6BC42"/>
<proteinExistence type="predicted"/>
<keyword evidence="1" id="KW-0963">Cytoplasm</keyword>
<dbReference type="PRINTS" id="PR00625">
    <property type="entry name" value="JDOMAIN"/>
</dbReference>
<dbReference type="GO" id="GO:0003677">
    <property type="term" value="F:DNA binding"/>
    <property type="evidence" value="ECO:0007669"/>
    <property type="project" value="UniProtKB-KW"/>
</dbReference>
<dbReference type="InterPro" id="IPR018253">
    <property type="entry name" value="DnaJ_domain_CS"/>
</dbReference>
<organism evidence="5 6">
    <name type="scientific">Desulfonatronum thiosulfatophilum</name>
    <dbReference type="NCBI Taxonomy" id="617002"/>
    <lineage>
        <taxon>Bacteria</taxon>
        <taxon>Pseudomonadati</taxon>
        <taxon>Thermodesulfobacteriota</taxon>
        <taxon>Desulfovibrionia</taxon>
        <taxon>Desulfovibrionales</taxon>
        <taxon>Desulfonatronaceae</taxon>
        <taxon>Desulfonatronum</taxon>
    </lineage>
</organism>
<feature type="domain" description="J" evidence="4">
    <location>
        <begin position="7"/>
        <end position="72"/>
    </location>
</feature>
<dbReference type="InterPro" id="IPR001623">
    <property type="entry name" value="DnaJ_domain"/>
</dbReference>
<dbReference type="EMBL" id="FMXO01000004">
    <property type="protein sequence ID" value="SDB18156.1"/>
    <property type="molecule type" value="Genomic_DNA"/>
</dbReference>
<dbReference type="InterPro" id="IPR036869">
    <property type="entry name" value="J_dom_sf"/>
</dbReference>
<evidence type="ECO:0000256" key="3">
    <source>
        <dbReference type="ARBA" id="ARBA00023186"/>
    </source>
</evidence>
<evidence type="ECO:0000259" key="4">
    <source>
        <dbReference type="PROSITE" id="PS50076"/>
    </source>
</evidence>
<dbReference type="GO" id="GO:0051082">
    <property type="term" value="F:unfolded protein binding"/>
    <property type="evidence" value="ECO:0007669"/>
    <property type="project" value="InterPro"/>
</dbReference>
<dbReference type="FunFam" id="2.60.260.20:FF:000008">
    <property type="entry name" value="Curved DNA-binding protein"/>
    <property type="match status" value="1"/>
</dbReference>
<dbReference type="InterPro" id="IPR002939">
    <property type="entry name" value="DnaJ_C"/>
</dbReference>
<evidence type="ECO:0000313" key="5">
    <source>
        <dbReference type="EMBL" id="SDB18156.1"/>
    </source>
</evidence>
<protein>
    <submittedName>
        <fullName evidence="5">Curved DNA-binding protein</fullName>
    </submittedName>
</protein>
<dbReference type="Pfam" id="PF01556">
    <property type="entry name" value="DnaJ_C"/>
    <property type="match status" value="1"/>
</dbReference>
<dbReference type="InterPro" id="IPR008971">
    <property type="entry name" value="HSP40/DnaJ_pept-bd"/>
</dbReference>
<dbReference type="PANTHER" id="PTHR43096:SF48">
    <property type="entry name" value="CHAPERONE PROTEIN DNAJ"/>
    <property type="match status" value="1"/>
</dbReference>
<dbReference type="SMART" id="SM00271">
    <property type="entry name" value="DnaJ"/>
    <property type="match status" value="1"/>
</dbReference>
<dbReference type="GO" id="GO:0042026">
    <property type="term" value="P:protein refolding"/>
    <property type="evidence" value="ECO:0007669"/>
    <property type="project" value="TreeGrafter"/>
</dbReference>
<dbReference type="PANTHER" id="PTHR43096">
    <property type="entry name" value="DNAJ HOMOLOG 1, MITOCHONDRIAL-RELATED"/>
    <property type="match status" value="1"/>
</dbReference>
<dbReference type="Pfam" id="PF00226">
    <property type="entry name" value="DnaJ"/>
    <property type="match status" value="1"/>
</dbReference>
<evidence type="ECO:0000256" key="2">
    <source>
        <dbReference type="ARBA" id="ARBA00023125"/>
    </source>
</evidence>
<dbReference type="CDD" id="cd10747">
    <property type="entry name" value="DnaJ_C"/>
    <property type="match status" value="1"/>
</dbReference>